<dbReference type="Pfam" id="PF09855">
    <property type="entry name" value="Zn_ribbon_13"/>
    <property type="match status" value="1"/>
</dbReference>
<keyword evidence="2" id="KW-1185">Reference proteome</keyword>
<dbReference type="AlphaFoldDB" id="A0AA35RLS2"/>
<evidence type="ECO:0000313" key="1">
    <source>
        <dbReference type="EMBL" id="CAI8013888.1"/>
    </source>
</evidence>
<dbReference type="InterPro" id="IPR018652">
    <property type="entry name" value="DUF2082_NA-bd_Znr"/>
</dbReference>
<proteinExistence type="predicted"/>
<reference evidence="1" key="1">
    <citation type="submission" date="2023-03" db="EMBL/GenBank/DDBJ databases">
        <authorList>
            <person name="Steffen K."/>
            <person name="Cardenas P."/>
        </authorList>
    </citation>
    <scope>NUCLEOTIDE SEQUENCE</scope>
</reference>
<dbReference type="Proteomes" id="UP001174909">
    <property type="component" value="Unassembled WGS sequence"/>
</dbReference>
<dbReference type="EMBL" id="CASHTH010001306">
    <property type="protein sequence ID" value="CAI8013888.1"/>
    <property type="molecule type" value="Genomic_DNA"/>
</dbReference>
<organism evidence="1 2">
    <name type="scientific">Geodia barretti</name>
    <name type="common">Barrett's horny sponge</name>
    <dbReference type="NCBI Taxonomy" id="519541"/>
    <lineage>
        <taxon>Eukaryota</taxon>
        <taxon>Metazoa</taxon>
        <taxon>Porifera</taxon>
        <taxon>Demospongiae</taxon>
        <taxon>Heteroscleromorpha</taxon>
        <taxon>Tetractinellida</taxon>
        <taxon>Astrophorina</taxon>
        <taxon>Geodiidae</taxon>
        <taxon>Geodia</taxon>
    </lineage>
</organism>
<evidence type="ECO:0000313" key="2">
    <source>
        <dbReference type="Proteomes" id="UP001174909"/>
    </source>
</evidence>
<name>A0AA35RLS2_GEOBA</name>
<accession>A0AA35RLS2</accession>
<comment type="caution">
    <text evidence="1">The sequence shown here is derived from an EMBL/GenBank/DDBJ whole genome shotgun (WGS) entry which is preliminary data.</text>
</comment>
<gene>
    <name evidence="1" type="ORF">GBAR_LOCUS8741</name>
</gene>
<sequence length="36" mass="4015">MQNKKFIAVSCTQCGYTEIFRGDSSRLGNFLDLLAS</sequence>
<protein>
    <submittedName>
        <fullName evidence="1">Uncharacterized protein</fullName>
    </submittedName>
</protein>